<evidence type="ECO:0000259" key="3">
    <source>
        <dbReference type="Pfam" id="PF13962"/>
    </source>
</evidence>
<accession>A0ABD3LB23</accession>
<dbReference type="Pfam" id="PF13962">
    <property type="entry name" value="PGG"/>
    <property type="match status" value="1"/>
</dbReference>
<gene>
    <name evidence="4" type="ORF">ACJRO7_015964</name>
</gene>
<dbReference type="PANTHER" id="PTHR24177">
    <property type="entry name" value="CASKIN"/>
    <property type="match status" value="1"/>
</dbReference>
<dbReference type="SUPFAM" id="SSF48403">
    <property type="entry name" value="Ankyrin repeat"/>
    <property type="match status" value="1"/>
</dbReference>
<feature type="domain" description="PGG" evidence="3">
    <location>
        <begin position="477"/>
        <end position="590"/>
    </location>
</feature>
<dbReference type="EMBL" id="JBJKBG010000003">
    <property type="protein sequence ID" value="KAL3747111.1"/>
    <property type="molecule type" value="Genomic_DNA"/>
</dbReference>
<dbReference type="AlphaFoldDB" id="A0ABD3LB23"/>
<name>A0ABD3LB23_EUCGL</name>
<feature type="transmembrane region" description="Helical" evidence="2">
    <location>
        <begin position="487"/>
        <end position="505"/>
    </location>
</feature>
<feature type="compositionally biased region" description="Polar residues" evidence="1">
    <location>
        <begin position="25"/>
        <end position="40"/>
    </location>
</feature>
<dbReference type="InterPro" id="IPR026961">
    <property type="entry name" value="PGG_dom"/>
</dbReference>
<evidence type="ECO:0000313" key="4">
    <source>
        <dbReference type="EMBL" id="KAL3747111.1"/>
    </source>
</evidence>
<feature type="region of interest" description="Disordered" evidence="1">
    <location>
        <begin position="1"/>
        <end position="45"/>
    </location>
</feature>
<dbReference type="InterPro" id="IPR036770">
    <property type="entry name" value="Ankyrin_rpt-contain_sf"/>
</dbReference>
<reference evidence="4 5" key="1">
    <citation type="submission" date="2024-11" db="EMBL/GenBank/DDBJ databases">
        <title>Chromosome-level genome assembly of Eucalyptus globulus Labill. provides insights into its genome evolution.</title>
        <authorList>
            <person name="Li X."/>
        </authorList>
    </citation>
    <scope>NUCLEOTIDE SEQUENCE [LARGE SCALE GENOMIC DNA]</scope>
    <source>
        <strain evidence="4">CL2024</strain>
        <tissue evidence="4">Fresh tender leaves</tissue>
    </source>
</reference>
<dbReference type="Proteomes" id="UP001634007">
    <property type="component" value="Unassembled WGS sequence"/>
</dbReference>
<feature type="transmembrane region" description="Helical" evidence="2">
    <location>
        <begin position="570"/>
        <end position="592"/>
    </location>
</feature>
<evidence type="ECO:0000256" key="1">
    <source>
        <dbReference type="SAM" id="MobiDB-lite"/>
    </source>
</evidence>
<feature type="transmembrane region" description="Helical" evidence="2">
    <location>
        <begin position="598"/>
        <end position="617"/>
    </location>
</feature>
<keyword evidence="2" id="KW-0472">Membrane</keyword>
<dbReference type="Gene3D" id="1.25.40.20">
    <property type="entry name" value="Ankyrin repeat-containing domain"/>
    <property type="match status" value="1"/>
</dbReference>
<keyword evidence="5" id="KW-1185">Reference proteome</keyword>
<evidence type="ECO:0000313" key="5">
    <source>
        <dbReference type="Proteomes" id="UP001634007"/>
    </source>
</evidence>
<comment type="caution">
    <text evidence="4">The sequence shown here is derived from an EMBL/GenBank/DDBJ whole genome shotgun (WGS) entry which is preliminary data.</text>
</comment>
<feature type="transmembrane region" description="Helical" evidence="2">
    <location>
        <begin position="525"/>
        <end position="549"/>
    </location>
</feature>
<organism evidence="4 5">
    <name type="scientific">Eucalyptus globulus</name>
    <name type="common">Tasmanian blue gum</name>
    <dbReference type="NCBI Taxonomy" id="34317"/>
    <lineage>
        <taxon>Eukaryota</taxon>
        <taxon>Viridiplantae</taxon>
        <taxon>Streptophyta</taxon>
        <taxon>Embryophyta</taxon>
        <taxon>Tracheophyta</taxon>
        <taxon>Spermatophyta</taxon>
        <taxon>Magnoliopsida</taxon>
        <taxon>eudicotyledons</taxon>
        <taxon>Gunneridae</taxon>
        <taxon>Pentapetalae</taxon>
        <taxon>rosids</taxon>
        <taxon>malvids</taxon>
        <taxon>Myrtales</taxon>
        <taxon>Myrtaceae</taxon>
        <taxon>Myrtoideae</taxon>
        <taxon>Eucalypteae</taxon>
        <taxon>Eucalyptus</taxon>
    </lineage>
</organism>
<keyword evidence="2" id="KW-0812">Transmembrane</keyword>
<proteinExistence type="predicted"/>
<keyword evidence="2" id="KW-1133">Transmembrane helix</keyword>
<protein>
    <recommendedName>
        <fullName evidence="3">PGG domain-containing protein</fullName>
    </recommendedName>
</protein>
<evidence type="ECO:0000256" key="2">
    <source>
        <dbReference type="SAM" id="Phobius"/>
    </source>
</evidence>
<sequence length="651" mass="72394">MMRLPSEEQGNSTHAEPAADIENACVSNGPASSQSGGASENSKEEVDESYYRPLLRAAFRGDWESATRFFERDAASKTAKITSRSETLLHIAALSARDQFLENLVKLLSLHPEALEMADCDGRAALHNAVLCGSIRMVEALVRSNPKLTQLADKEVRVPLGISALDASMHKEIVWFLAKSTTVDGPGKPFSSSSAIDTIVDLIYAAHLDIVLYLVGRYPLLLTMKSTRHHNASILTTLATRESHFLSGTRLSVLEALIYQCPYTGGLNYKPTDKSLNLVLQCLTRSLWNAAKIVVPILKKVHEVKLRHVMAIELARQICIAMSQMKTTEIIDFCGNGDFFLQATTYGASEIMKLFIQFFPDGKLTCDKRLIASAVRYRKERTLRLFLKVSSTNKSSLVPAPTLVDSTNMLLAAAEYQPNLGPVTNVSGVAFQIQREVQWYKAVESWAIPSTREFFKRGITYWNLFKENHRKLLENGEKWVKDTANSCMIVSTLVATILFAAAFTVPGGNDNNTGVPLLLGQDSLLVFTISDVLGLFSSMMAILLFLAILTSRYEAQDFLESLPKKIIWGLCFLFLSLACMLVAFTATLTMVLHKRLEWVLIPITLLASLPVALFARLQLPLLFQMVKSTYGPSIFHPDYIWDGVNYNEQDQ</sequence>
<dbReference type="PANTHER" id="PTHR24177:SF365">
    <property type="entry name" value="ANKYRIN REPEAT-CONTAINING PROTEIN NPR4-LIKE ISOFORM X1"/>
    <property type="match status" value="1"/>
</dbReference>